<proteinExistence type="predicted"/>
<keyword evidence="2" id="KW-1185">Reference proteome</keyword>
<protein>
    <submittedName>
        <fullName evidence="1">Uncharacterized protein</fullName>
    </submittedName>
</protein>
<reference evidence="1" key="1">
    <citation type="submission" date="2023-10" db="EMBL/GenBank/DDBJ databases">
        <title>Genome assemblies of two species of porcelain crab, Petrolisthes cinctipes and Petrolisthes manimaculis (Anomura: Porcellanidae).</title>
        <authorList>
            <person name="Angst P."/>
        </authorList>
    </citation>
    <scope>NUCLEOTIDE SEQUENCE</scope>
    <source>
        <strain evidence="1">PB745_01</strain>
        <tissue evidence="1">Gill</tissue>
    </source>
</reference>
<organism evidence="1 2">
    <name type="scientific">Petrolisthes cinctipes</name>
    <name type="common">Flat porcelain crab</name>
    <dbReference type="NCBI Taxonomy" id="88211"/>
    <lineage>
        <taxon>Eukaryota</taxon>
        <taxon>Metazoa</taxon>
        <taxon>Ecdysozoa</taxon>
        <taxon>Arthropoda</taxon>
        <taxon>Crustacea</taxon>
        <taxon>Multicrustacea</taxon>
        <taxon>Malacostraca</taxon>
        <taxon>Eumalacostraca</taxon>
        <taxon>Eucarida</taxon>
        <taxon>Decapoda</taxon>
        <taxon>Pleocyemata</taxon>
        <taxon>Anomura</taxon>
        <taxon>Galatheoidea</taxon>
        <taxon>Porcellanidae</taxon>
        <taxon>Petrolisthes</taxon>
    </lineage>
</organism>
<sequence>MRWREKRREIGVREHDEMDGRGDLQWMMRFVSDSEERDSEVWSSKMVRFEGRGYGEMQKRFTSSNSTPIFLQHLHISPSSHLFLPQHLASFLQPHPFA</sequence>
<dbReference type="AlphaFoldDB" id="A0AAE1EJF7"/>
<name>A0AAE1EJF7_PETCI</name>
<gene>
    <name evidence="1" type="ORF">Pcinc_039254</name>
</gene>
<evidence type="ECO:0000313" key="2">
    <source>
        <dbReference type="Proteomes" id="UP001286313"/>
    </source>
</evidence>
<comment type="caution">
    <text evidence="1">The sequence shown here is derived from an EMBL/GenBank/DDBJ whole genome shotgun (WGS) entry which is preliminary data.</text>
</comment>
<accession>A0AAE1EJF7</accession>
<evidence type="ECO:0000313" key="1">
    <source>
        <dbReference type="EMBL" id="KAK3854249.1"/>
    </source>
</evidence>
<dbReference type="EMBL" id="JAWQEG010006646">
    <property type="protein sequence ID" value="KAK3854249.1"/>
    <property type="molecule type" value="Genomic_DNA"/>
</dbReference>
<dbReference type="Proteomes" id="UP001286313">
    <property type="component" value="Unassembled WGS sequence"/>
</dbReference>